<feature type="compositionally biased region" description="Low complexity" evidence="1">
    <location>
        <begin position="169"/>
        <end position="189"/>
    </location>
</feature>
<feature type="compositionally biased region" description="Acidic residues" evidence="1">
    <location>
        <begin position="121"/>
        <end position="137"/>
    </location>
</feature>
<evidence type="ECO:0000256" key="2">
    <source>
        <dbReference type="SAM" id="SignalP"/>
    </source>
</evidence>
<keyword evidence="2" id="KW-0732">Signal</keyword>
<feature type="chain" id="PRO_5042247445" description="Carbohydrate-binding module family 19 domain-containing protein" evidence="2">
    <location>
        <begin position="19"/>
        <end position="340"/>
    </location>
</feature>
<name>A0AAD6Y6E0_9AGAR</name>
<dbReference type="AlphaFoldDB" id="A0AAD6Y6E0"/>
<organism evidence="3 4">
    <name type="scientific">Mycena pura</name>
    <dbReference type="NCBI Taxonomy" id="153505"/>
    <lineage>
        <taxon>Eukaryota</taxon>
        <taxon>Fungi</taxon>
        <taxon>Dikarya</taxon>
        <taxon>Basidiomycota</taxon>
        <taxon>Agaricomycotina</taxon>
        <taxon>Agaricomycetes</taxon>
        <taxon>Agaricomycetidae</taxon>
        <taxon>Agaricales</taxon>
        <taxon>Marasmiineae</taxon>
        <taxon>Mycenaceae</taxon>
        <taxon>Mycena</taxon>
    </lineage>
</organism>
<evidence type="ECO:0000313" key="4">
    <source>
        <dbReference type="Proteomes" id="UP001219525"/>
    </source>
</evidence>
<feature type="region of interest" description="Disordered" evidence="1">
    <location>
        <begin position="119"/>
        <end position="204"/>
    </location>
</feature>
<comment type="caution">
    <text evidence="3">The sequence shown here is derived from an EMBL/GenBank/DDBJ whole genome shotgun (WGS) entry which is preliminary data.</text>
</comment>
<accession>A0AAD6Y6E0</accession>
<reference evidence="3" key="1">
    <citation type="submission" date="2023-03" db="EMBL/GenBank/DDBJ databases">
        <title>Massive genome expansion in bonnet fungi (Mycena s.s.) driven by repeated elements and novel gene families across ecological guilds.</title>
        <authorList>
            <consortium name="Lawrence Berkeley National Laboratory"/>
            <person name="Harder C.B."/>
            <person name="Miyauchi S."/>
            <person name="Viragh M."/>
            <person name="Kuo A."/>
            <person name="Thoen E."/>
            <person name="Andreopoulos B."/>
            <person name="Lu D."/>
            <person name="Skrede I."/>
            <person name="Drula E."/>
            <person name="Henrissat B."/>
            <person name="Morin E."/>
            <person name="Kohler A."/>
            <person name="Barry K."/>
            <person name="LaButti K."/>
            <person name="Morin E."/>
            <person name="Salamov A."/>
            <person name="Lipzen A."/>
            <person name="Mereny Z."/>
            <person name="Hegedus B."/>
            <person name="Baldrian P."/>
            <person name="Stursova M."/>
            <person name="Weitz H."/>
            <person name="Taylor A."/>
            <person name="Grigoriev I.V."/>
            <person name="Nagy L.G."/>
            <person name="Martin F."/>
            <person name="Kauserud H."/>
        </authorList>
    </citation>
    <scope>NUCLEOTIDE SEQUENCE</scope>
    <source>
        <strain evidence="3">9144</strain>
    </source>
</reference>
<feature type="compositionally biased region" description="Acidic residues" evidence="1">
    <location>
        <begin position="144"/>
        <end position="166"/>
    </location>
</feature>
<evidence type="ECO:0008006" key="5">
    <source>
        <dbReference type="Google" id="ProtNLM"/>
    </source>
</evidence>
<gene>
    <name evidence="3" type="ORF">GGX14DRAFT_655855</name>
</gene>
<protein>
    <recommendedName>
        <fullName evidence="5">Carbohydrate-binding module family 19 domain-containing protein</fullName>
    </recommendedName>
</protein>
<feature type="compositionally biased region" description="Low complexity" evidence="1">
    <location>
        <begin position="272"/>
        <end position="296"/>
    </location>
</feature>
<proteinExistence type="predicted"/>
<keyword evidence="4" id="KW-1185">Reference proteome</keyword>
<evidence type="ECO:0000313" key="3">
    <source>
        <dbReference type="EMBL" id="KAJ7201691.1"/>
    </source>
</evidence>
<dbReference type="EMBL" id="JARJCW010000058">
    <property type="protein sequence ID" value="KAJ7201691.1"/>
    <property type="molecule type" value="Genomic_DNA"/>
</dbReference>
<dbReference type="Proteomes" id="UP001219525">
    <property type="component" value="Unassembled WGS sequence"/>
</dbReference>
<feature type="region of interest" description="Disordered" evidence="1">
    <location>
        <begin position="271"/>
        <end position="296"/>
    </location>
</feature>
<evidence type="ECO:0000256" key="1">
    <source>
        <dbReference type="SAM" id="MobiDB-lite"/>
    </source>
</evidence>
<feature type="signal peptide" evidence="2">
    <location>
        <begin position="1"/>
        <end position="18"/>
    </location>
</feature>
<sequence length="340" mass="33047">MFGLTSLALIFSSTLVYAAPVPRANLVADNDTLLNNGLTAQKLNAQFQNLTTDDACTTGDVACIRGALANCVASKWTIQPCPASLSCFAVPSLTGSGVNVNCTSERNALSINQAALNATDDSGEACEPDSGDNEDGADNGNGDDTCDSDGGDDDNGDDTCDGDGGDGESPSASAGTTTVTATATPTASGEKTVTVTVTPDSPATTTVSVAVPTDISILGPFTTTISGGEVSSLISSLLASGASVVTTVSPSASGLAPPDASEPDSSIIQLTPAPSSTASASASASAAAPDQDNAAAPIASAASQPVLTLVPAAPAAATSGSVPLAASASSAANPFGFADY</sequence>